<protein>
    <submittedName>
        <fullName evidence="2">Uncharacterized protein</fullName>
    </submittedName>
</protein>
<name>A0A915YIS0_9BACT</name>
<feature type="compositionally biased region" description="Basic and acidic residues" evidence="1">
    <location>
        <begin position="339"/>
        <end position="357"/>
    </location>
</feature>
<keyword evidence="3" id="KW-1185">Reference proteome</keyword>
<dbReference type="KEGG" id="aup:AsAng_0047300"/>
<evidence type="ECO:0000256" key="1">
    <source>
        <dbReference type="SAM" id="MobiDB-lite"/>
    </source>
</evidence>
<dbReference type="Proteomes" id="UP001060919">
    <property type="component" value="Chromosome"/>
</dbReference>
<sequence length="698" mass="77581">MDKKDQYDNPVGDNLNLSHEDQLPSIWDNISQELNDFDETIPPTNVNAIDEADLANVDNFSSIKEGFQKNFSGNQPPKFMWDKIEQDLESFITTDAPSDFSAIKAGFEQTYKENTAPNFIWNDLAEEMDNPSPKLKAKGEVEDYSFVKTGFEKKYSAVVVPLFSWEDLAERMDHEAALADTADRYSIIKESFSKEFVHHKPAVNTWSALNQQLTLDTYWGRIAQYWASSDLGKKAILFTAIGILIGGGRSCLFNESSIDVPTAQTIALTTNGSGAIEEKESIPTFKKSTVGSSIEQPENKKLETLLQKEKQSISSSKNNITTVPKKEGSVSGTQNKELINGEKKPSSVQKGQEEQDKAINVSPLDDPTSAKKDKSVIFSTAEKDGLLSDELAKNTTSTNKDNTHTILSDNLDLFTNSIALNWLGTNVMKVDLLGSGVGILTQKYLNDPAIAAMEEDNFSLVRQAQKGKKLRFEFGLISRTGTSLFLGENTSKAFSDKELASTEMCVTGAAGVMLNYHFGLNDAVVLGVYPYSFAKQCFMDYTNDGAYEDKSIELSFFDFSIGYQRTLVRYNSLRKLPSKLYTRIDLGLGYLMNSHTTINNEAIPDNGLYKKINFSVGLALGSSHEINQFIIDYGVTGNVGMNDLIEASNTTPILKPATLLNVGAYISVRYILFPRLEPSKKQRQFDWSPPFYIEEPAF</sequence>
<proteinExistence type="predicted"/>
<dbReference type="RefSeq" id="WP_264789211.1">
    <property type="nucleotide sequence ID" value="NZ_AP026867.1"/>
</dbReference>
<organism evidence="2 3">
    <name type="scientific">Aureispira anguillae</name>
    <dbReference type="NCBI Taxonomy" id="2864201"/>
    <lineage>
        <taxon>Bacteria</taxon>
        <taxon>Pseudomonadati</taxon>
        <taxon>Bacteroidota</taxon>
        <taxon>Saprospiria</taxon>
        <taxon>Saprospirales</taxon>
        <taxon>Saprospiraceae</taxon>
        <taxon>Aureispira</taxon>
    </lineage>
</organism>
<feature type="compositionally biased region" description="Polar residues" evidence="1">
    <location>
        <begin position="312"/>
        <end position="322"/>
    </location>
</feature>
<accession>A0A915YIS0</accession>
<gene>
    <name evidence="2" type="ORF">AsAng_0047300</name>
</gene>
<evidence type="ECO:0000313" key="2">
    <source>
        <dbReference type="EMBL" id="BDS13967.1"/>
    </source>
</evidence>
<dbReference type="AlphaFoldDB" id="A0A915YIS0"/>
<dbReference type="EMBL" id="AP026867">
    <property type="protein sequence ID" value="BDS13967.1"/>
    <property type="molecule type" value="Genomic_DNA"/>
</dbReference>
<evidence type="ECO:0000313" key="3">
    <source>
        <dbReference type="Proteomes" id="UP001060919"/>
    </source>
</evidence>
<reference evidence="2" key="1">
    <citation type="submission" date="2022-09" db="EMBL/GenBank/DDBJ databases">
        <title>Aureispira anguillicida sp. nov., isolated from Leptocephalus of Japanese eel Anguilla japonica.</title>
        <authorList>
            <person name="Yuasa K."/>
            <person name="Mekata T."/>
            <person name="Ikunari K."/>
        </authorList>
    </citation>
    <scope>NUCLEOTIDE SEQUENCE</scope>
    <source>
        <strain evidence="2">EL160426</strain>
    </source>
</reference>
<feature type="region of interest" description="Disordered" evidence="1">
    <location>
        <begin position="308"/>
        <end position="374"/>
    </location>
</feature>